<keyword evidence="1" id="KW-0245">EGF-like domain</keyword>
<feature type="compositionally biased region" description="Polar residues" evidence="2">
    <location>
        <begin position="30"/>
        <end position="64"/>
    </location>
</feature>
<evidence type="ECO:0000313" key="6">
    <source>
        <dbReference type="WBParaSite" id="EVEC_0000822401-mRNA-1"/>
    </source>
</evidence>
<dbReference type="WBParaSite" id="EVEC_0000822401-mRNA-1">
    <property type="protein sequence ID" value="EVEC_0000822401-mRNA-1"/>
    <property type="gene ID" value="EVEC_0000822401"/>
</dbReference>
<reference evidence="6" key="1">
    <citation type="submission" date="2017-02" db="UniProtKB">
        <authorList>
            <consortium name="WormBaseParasite"/>
        </authorList>
    </citation>
    <scope>IDENTIFICATION</scope>
</reference>
<evidence type="ECO:0000256" key="2">
    <source>
        <dbReference type="SAM" id="MobiDB-lite"/>
    </source>
</evidence>
<gene>
    <name evidence="4" type="ORF">EVEC_LOCUS7708</name>
</gene>
<dbReference type="Proteomes" id="UP000274131">
    <property type="component" value="Unassembled WGS sequence"/>
</dbReference>
<reference evidence="4 5" key="2">
    <citation type="submission" date="2018-10" db="EMBL/GenBank/DDBJ databases">
        <authorList>
            <consortium name="Pathogen Informatics"/>
        </authorList>
    </citation>
    <scope>NUCLEOTIDE SEQUENCE [LARGE SCALE GENOMIC DNA]</scope>
</reference>
<feature type="compositionally biased region" description="Low complexity" evidence="2">
    <location>
        <begin position="17"/>
        <end position="29"/>
    </location>
</feature>
<evidence type="ECO:0000313" key="4">
    <source>
        <dbReference type="EMBL" id="VDD92957.1"/>
    </source>
</evidence>
<evidence type="ECO:0000256" key="1">
    <source>
        <dbReference type="PROSITE-ProRule" id="PRU00076"/>
    </source>
</evidence>
<dbReference type="AlphaFoldDB" id="A0A0N4VCD2"/>
<comment type="caution">
    <text evidence="1">Lacks conserved residue(s) required for the propagation of feature annotation.</text>
</comment>
<dbReference type="InterPro" id="IPR000742">
    <property type="entry name" value="EGF"/>
</dbReference>
<evidence type="ECO:0000259" key="3">
    <source>
        <dbReference type="PROSITE" id="PS50026"/>
    </source>
</evidence>
<accession>A0A0N4VCD2</accession>
<organism evidence="6">
    <name type="scientific">Enterobius vermicularis</name>
    <name type="common">Human pinworm</name>
    <dbReference type="NCBI Taxonomy" id="51028"/>
    <lineage>
        <taxon>Eukaryota</taxon>
        <taxon>Metazoa</taxon>
        <taxon>Ecdysozoa</taxon>
        <taxon>Nematoda</taxon>
        <taxon>Chromadorea</taxon>
        <taxon>Rhabditida</taxon>
        <taxon>Spirurina</taxon>
        <taxon>Oxyuridomorpha</taxon>
        <taxon>Oxyuroidea</taxon>
        <taxon>Oxyuridae</taxon>
        <taxon>Enterobius</taxon>
    </lineage>
</organism>
<protein>
    <submittedName>
        <fullName evidence="6">EGF-like domain-containing protein</fullName>
    </submittedName>
</protein>
<feature type="compositionally biased region" description="Polar residues" evidence="2">
    <location>
        <begin position="71"/>
        <end position="116"/>
    </location>
</feature>
<feature type="disulfide bond" evidence="1">
    <location>
        <begin position="287"/>
        <end position="296"/>
    </location>
</feature>
<name>A0A0N4VCD2_ENTVE</name>
<dbReference type="EMBL" id="UXUI01009052">
    <property type="protein sequence ID" value="VDD92957.1"/>
    <property type="molecule type" value="Genomic_DNA"/>
</dbReference>
<proteinExistence type="predicted"/>
<evidence type="ECO:0000313" key="5">
    <source>
        <dbReference type="Proteomes" id="UP000274131"/>
    </source>
</evidence>
<dbReference type="PROSITE" id="PS50026">
    <property type="entry name" value="EGF_3"/>
    <property type="match status" value="1"/>
</dbReference>
<feature type="compositionally biased region" description="Low complexity" evidence="2">
    <location>
        <begin position="117"/>
        <end position="127"/>
    </location>
</feature>
<sequence length="303" mass="32072">TEETASTINDRTEESTDTSTDVSSGNTNDPDSSSSTFEGTNHTEETASTGNDRTESSSGNTNDSDPGPSTVEITPSEDQNNDTGRNGTEENTAPSTIYPVNTTDTSEFSSMTSADDSGTGLSTTVSSGKEESTTIAPAVNSSNCSTVSVITSTMRMPDRTSTRTAFPSSVSLFSSSSIISSSRLVTTVPVPKSDSNAACTFMALTLIWLANVKYIFGGVLCSIFTLYTFRVGINGCANDKNPCSGKTPFCESLNGSYKCHPSPCDDKPCSGYATCTAKSYNQHVCECSWIYSNPDCGFRKFYA</sequence>
<keyword evidence="1" id="KW-1015">Disulfide bond</keyword>
<keyword evidence="5" id="KW-1185">Reference proteome</keyword>
<feature type="region of interest" description="Disordered" evidence="2">
    <location>
        <begin position="1"/>
        <end position="134"/>
    </location>
</feature>
<feature type="domain" description="EGF-like" evidence="3">
    <location>
        <begin position="260"/>
        <end position="297"/>
    </location>
</feature>